<gene>
    <name evidence="1" type="primary">gatC</name>
    <name evidence="2" type="ORF">Y5W_00516</name>
</gene>
<dbReference type="Proteomes" id="UP000662703">
    <property type="component" value="Unassembled WGS sequence"/>
</dbReference>
<dbReference type="NCBIfam" id="TIGR00135">
    <property type="entry name" value="gatC"/>
    <property type="match status" value="1"/>
</dbReference>
<dbReference type="SUPFAM" id="SSF141000">
    <property type="entry name" value="Glu-tRNAGln amidotransferase C subunit"/>
    <property type="match status" value="1"/>
</dbReference>
<keyword evidence="1" id="KW-0547">Nucleotide-binding</keyword>
<name>A0ABS0ANM3_9GAMM</name>
<dbReference type="RefSeq" id="WP_161383339.1">
    <property type="nucleotide sequence ID" value="NZ_ARXX01000005.1"/>
</dbReference>
<evidence type="ECO:0000313" key="2">
    <source>
        <dbReference type="EMBL" id="MBF5055222.1"/>
    </source>
</evidence>
<dbReference type="InterPro" id="IPR003837">
    <property type="entry name" value="GatC"/>
</dbReference>
<dbReference type="EMBL" id="ARXX01000005">
    <property type="protein sequence ID" value="MBF5055222.1"/>
    <property type="molecule type" value="Genomic_DNA"/>
</dbReference>
<comment type="caution">
    <text evidence="2">The sequence shown here is derived from an EMBL/GenBank/DDBJ whole genome shotgun (WGS) entry which is preliminary data.</text>
</comment>
<dbReference type="Gene3D" id="1.10.20.60">
    <property type="entry name" value="Glu-tRNAGln amidotransferase C subunit, N-terminal domain"/>
    <property type="match status" value="1"/>
</dbReference>
<comment type="subunit">
    <text evidence="1">Heterotrimer of A, B and C subunits.</text>
</comment>
<evidence type="ECO:0000313" key="3">
    <source>
        <dbReference type="Proteomes" id="UP000662703"/>
    </source>
</evidence>
<dbReference type="Pfam" id="PF02686">
    <property type="entry name" value="GatC"/>
    <property type="match status" value="1"/>
</dbReference>
<accession>A0ABS0ANM3</accession>
<protein>
    <recommendedName>
        <fullName evidence="1">Aspartyl/glutamyl-tRNA(Asn/Gln) amidotransferase subunit C</fullName>
        <shortName evidence="1">Asp/Glu-ADT subunit C</shortName>
        <ecNumber evidence="1">6.3.5.-</ecNumber>
    </recommendedName>
</protein>
<evidence type="ECO:0000256" key="1">
    <source>
        <dbReference type="HAMAP-Rule" id="MF_00122"/>
    </source>
</evidence>
<dbReference type="PANTHER" id="PTHR15004">
    <property type="entry name" value="GLUTAMYL-TRNA(GLN) AMIDOTRANSFERASE SUBUNIT C, MITOCHONDRIAL"/>
    <property type="match status" value="1"/>
</dbReference>
<dbReference type="InterPro" id="IPR036113">
    <property type="entry name" value="Asp/Glu-ADT_sf_sub_c"/>
</dbReference>
<keyword evidence="1" id="KW-0436">Ligase</keyword>
<reference evidence="2 3" key="1">
    <citation type="submission" date="2012-09" db="EMBL/GenBank/DDBJ databases">
        <title>Genome Sequence of alkane-degrading Bacterium Alcanivorax sp. 521-1.</title>
        <authorList>
            <person name="Lai Q."/>
            <person name="Shao Z."/>
        </authorList>
    </citation>
    <scope>NUCLEOTIDE SEQUENCE [LARGE SCALE GENOMIC DNA]</scope>
    <source>
        <strain evidence="2 3">521-1</strain>
    </source>
</reference>
<dbReference type="EC" id="6.3.5.-" evidence="1"/>
<comment type="similarity">
    <text evidence="1">Belongs to the GatC family.</text>
</comment>
<organism evidence="2 3">
    <name type="scientific">Alloalcanivorax profundimaris</name>
    <dbReference type="NCBI Taxonomy" id="2735259"/>
    <lineage>
        <taxon>Bacteria</taxon>
        <taxon>Pseudomonadati</taxon>
        <taxon>Pseudomonadota</taxon>
        <taxon>Gammaproteobacteria</taxon>
        <taxon>Oceanospirillales</taxon>
        <taxon>Alcanivoracaceae</taxon>
        <taxon>Alloalcanivorax</taxon>
    </lineage>
</organism>
<comment type="function">
    <text evidence="1">Allows the formation of correctly charged Asn-tRNA(Asn) or Gln-tRNA(Gln) through the transamidation of misacylated Asp-tRNA(Asn) or Glu-tRNA(Gln) in organisms which lack either or both of asparaginyl-tRNA or glutaminyl-tRNA synthetases. The reaction takes place in the presence of glutamine and ATP through an activated phospho-Asp-tRNA(Asn) or phospho-Glu-tRNA(Gln).</text>
</comment>
<dbReference type="HAMAP" id="MF_00122">
    <property type="entry name" value="GatC"/>
    <property type="match status" value="1"/>
</dbReference>
<keyword evidence="1" id="KW-0648">Protein biosynthesis</keyword>
<keyword evidence="1" id="KW-0067">ATP-binding</keyword>
<comment type="catalytic activity">
    <reaction evidence="1">
        <text>L-glutamyl-tRNA(Gln) + L-glutamine + ATP + H2O = L-glutaminyl-tRNA(Gln) + L-glutamate + ADP + phosphate + H(+)</text>
        <dbReference type="Rhea" id="RHEA:17521"/>
        <dbReference type="Rhea" id="RHEA-COMP:9681"/>
        <dbReference type="Rhea" id="RHEA-COMP:9684"/>
        <dbReference type="ChEBI" id="CHEBI:15377"/>
        <dbReference type="ChEBI" id="CHEBI:15378"/>
        <dbReference type="ChEBI" id="CHEBI:29985"/>
        <dbReference type="ChEBI" id="CHEBI:30616"/>
        <dbReference type="ChEBI" id="CHEBI:43474"/>
        <dbReference type="ChEBI" id="CHEBI:58359"/>
        <dbReference type="ChEBI" id="CHEBI:78520"/>
        <dbReference type="ChEBI" id="CHEBI:78521"/>
        <dbReference type="ChEBI" id="CHEBI:456216"/>
    </reaction>
</comment>
<keyword evidence="3" id="KW-1185">Reference proteome</keyword>
<comment type="catalytic activity">
    <reaction evidence="1">
        <text>L-aspartyl-tRNA(Asn) + L-glutamine + ATP + H2O = L-asparaginyl-tRNA(Asn) + L-glutamate + ADP + phosphate + 2 H(+)</text>
        <dbReference type="Rhea" id="RHEA:14513"/>
        <dbReference type="Rhea" id="RHEA-COMP:9674"/>
        <dbReference type="Rhea" id="RHEA-COMP:9677"/>
        <dbReference type="ChEBI" id="CHEBI:15377"/>
        <dbReference type="ChEBI" id="CHEBI:15378"/>
        <dbReference type="ChEBI" id="CHEBI:29985"/>
        <dbReference type="ChEBI" id="CHEBI:30616"/>
        <dbReference type="ChEBI" id="CHEBI:43474"/>
        <dbReference type="ChEBI" id="CHEBI:58359"/>
        <dbReference type="ChEBI" id="CHEBI:78515"/>
        <dbReference type="ChEBI" id="CHEBI:78516"/>
        <dbReference type="ChEBI" id="CHEBI:456216"/>
    </reaction>
</comment>
<dbReference type="PANTHER" id="PTHR15004:SF0">
    <property type="entry name" value="GLUTAMYL-TRNA(GLN) AMIDOTRANSFERASE SUBUNIT C, MITOCHONDRIAL"/>
    <property type="match status" value="1"/>
</dbReference>
<proteinExistence type="inferred from homology"/>
<sequence>MAIDSQVVARVAHLARLRVDDDETGALSERLNEILGMVDQLQQADVSDVEPLAHPLEVSQPLRDDRVTEPDVRDKVLPIAPASEEGCFLVPRVIE</sequence>